<name>A0A392R851_9FABA</name>
<proteinExistence type="predicted"/>
<evidence type="ECO:0000313" key="2">
    <source>
        <dbReference type="Proteomes" id="UP000265520"/>
    </source>
</evidence>
<feature type="non-terminal residue" evidence="1">
    <location>
        <position position="40"/>
    </location>
</feature>
<sequence length="40" mass="4565">MLTPQHQQQLMLAQQNLASPSASDDSRRLRMLLNNRNMGV</sequence>
<organism evidence="1 2">
    <name type="scientific">Trifolium medium</name>
    <dbReference type="NCBI Taxonomy" id="97028"/>
    <lineage>
        <taxon>Eukaryota</taxon>
        <taxon>Viridiplantae</taxon>
        <taxon>Streptophyta</taxon>
        <taxon>Embryophyta</taxon>
        <taxon>Tracheophyta</taxon>
        <taxon>Spermatophyta</taxon>
        <taxon>Magnoliopsida</taxon>
        <taxon>eudicotyledons</taxon>
        <taxon>Gunneridae</taxon>
        <taxon>Pentapetalae</taxon>
        <taxon>rosids</taxon>
        <taxon>fabids</taxon>
        <taxon>Fabales</taxon>
        <taxon>Fabaceae</taxon>
        <taxon>Papilionoideae</taxon>
        <taxon>50 kb inversion clade</taxon>
        <taxon>NPAAA clade</taxon>
        <taxon>Hologalegina</taxon>
        <taxon>IRL clade</taxon>
        <taxon>Trifolieae</taxon>
        <taxon>Trifolium</taxon>
    </lineage>
</organism>
<dbReference type="AlphaFoldDB" id="A0A392R851"/>
<dbReference type="Proteomes" id="UP000265520">
    <property type="component" value="Unassembled WGS sequence"/>
</dbReference>
<reference evidence="1 2" key="1">
    <citation type="journal article" date="2018" name="Front. Plant Sci.">
        <title>Red Clover (Trifolium pratense) and Zigzag Clover (T. medium) - A Picture of Genomic Similarities and Differences.</title>
        <authorList>
            <person name="Dluhosova J."/>
            <person name="Istvanek J."/>
            <person name="Nedelnik J."/>
            <person name="Repkova J."/>
        </authorList>
    </citation>
    <scope>NUCLEOTIDE SEQUENCE [LARGE SCALE GENOMIC DNA]</scope>
    <source>
        <strain evidence="2">cv. 10/8</strain>
        <tissue evidence="1">Leaf</tissue>
    </source>
</reference>
<dbReference type="EMBL" id="LXQA010191494">
    <property type="protein sequence ID" value="MCI31960.1"/>
    <property type="molecule type" value="Genomic_DNA"/>
</dbReference>
<evidence type="ECO:0000313" key="1">
    <source>
        <dbReference type="EMBL" id="MCI31960.1"/>
    </source>
</evidence>
<protein>
    <submittedName>
        <fullName evidence="1">Transcriptional corepressor LEUNIG-like</fullName>
    </submittedName>
</protein>
<keyword evidence="2" id="KW-1185">Reference proteome</keyword>
<comment type="caution">
    <text evidence="1">The sequence shown here is derived from an EMBL/GenBank/DDBJ whole genome shotgun (WGS) entry which is preliminary data.</text>
</comment>
<accession>A0A392R851</accession>